<name>A0A6A4TWE7_SCOMX</name>
<dbReference type="InterPro" id="IPR004244">
    <property type="entry name" value="Transposase_22"/>
</dbReference>
<dbReference type="AlphaFoldDB" id="A0A6A4TWE7"/>
<gene>
    <name evidence="1" type="ORF">F2P81_001117</name>
</gene>
<accession>A0A6A4TWE7</accession>
<protein>
    <submittedName>
        <fullName evidence="1">Uncharacterized protein</fullName>
    </submittedName>
</protein>
<comment type="caution">
    <text evidence="1">The sequence shown here is derived from an EMBL/GenBank/DDBJ whole genome shotgun (WGS) entry which is preliminary data.</text>
</comment>
<proteinExistence type="predicted"/>
<dbReference type="InterPro" id="IPR042566">
    <property type="entry name" value="L1_C"/>
</dbReference>
<organism evidence="1 2">
    <name type="scientific">Scophthalmus maximus</name>
    <name type="common">Turbot</name>
    <name type="synonym">Psetta maxima</name>
    <dbReference type="NCBI Taxonomy" id="52904"/>
    <lineage>
        <taxon>Eukaryota</taxon>
        <taxon>Metazoa</taxon>
        <taxon>Chordata</taxon>
        <taxon>Craniata</taxon>
        <taxon>Vertebrata</taxon>
        <taxon>Euteleostomi</taxon>
        <taxon>Actinopterygii</taxon>
        <taxon>Neopterygii</taxon>
        <taxon>Teleostei</taxon>
        <taxon>Neoteleostei</taxon>
        <taxon>Acanthomorphata</taxon>
        <taxon>Carangaria</taxon>
        <taxon>Pleuronectiformes</taxon>
        <taxon>Pleuronectoidei</taxon>
        <taxon>Scophthalmidae</taxon>
        <taxon>Scophthalmus</taxon>
    </lineage>
</organism>
<evidence type="ECO:0000313" key="2">
    <source>
        <dbReference type="Proteomes" id="UP000438429"/>
    </source>
</evidence>
<dbReference type="Proteomes" id="UP000438429">
    <property type="component" value="Unassembled WGS sequence"/>
</dbReference>
<dbReference type="PANTHER" id="PTHR11505">
    <property type="entry name" value="L1 TRANSPOSABLE ELEMENT-RELATED"/>
    <property type="match status" value="1"/>
</dbReference>
<sequence length="328" mass="38108">MANQAFSLMNEHFFLFLEPGAKPEVTEPDKLLERSPLTTIQRLWRLRITNPGPLGHQQDQLLADTKFNTRFFNFTTSPLSPLIHIHTDRLHSAASHPMNNVIRTVPVFLKNLPRLFGEFQHEQVSFQCEQVSFHCEQVSFQCEQVSFQCEQVSFQCEQPGARRSGATLQANLDNGRDRCSPGCGGGLGVSLKASESKRDWVILKTLKVTTRDNSWQIYSRKWLQRHYRTPHLKTPVRPKPRQGSRPVIVRFHRYIDKERVLCWAKELRNMTYWGHNIKFYKDFSAAVTKRRAAFNQVKSLLFKKGIRFGMIYPARLRVTFNGVTLIFD</sequence>
<reference evidence="1 2" key="1">
    <citation type="submission" date="2019-06" db="EMBL/GenBank/DDBJ databases">
        <title>Draft genomes of female and male turbot (Scophthalmus maximus).</title>
        <authorList>
            <person name="Xu H."/>
            <person name="Xu X.-W."/>
            <person name="Shao C."/>
            <person name="Chen S."/>
        </authorList>
    </citation>
    <scope>NUCLEOTIDE SEQUENCE [LARGE SCALE GENOMIC DNA]</scope>
    <source>
        <strain evidence="1">Ysfricsl-2016a</strain>
        <tissue evidence="1">Blood</tissue>
    </source>
</reference>
<dbReference type="EMBL" id="VEVO01000001">
    <property type="protein sequence ID" value="KAF0047484.1"/>
    <property type="molecule type" value="Genomic_DNA"/>
</dbReference>
<dbReference type="Gene3D" id="3.30.250.20">
    <property type="entry name" value="L1 transposable element, C-terminal domain"/>
    <property type="match status" value="1"/>
</dbReference>
<evidence type="ECO:0000313" key="1">
    <source>
        <dbReference type="EMBL" id="KAF0047484.1"/>
    </source>
</evidence>